<name>C6HWI8_9BACT</name>
<evidence type="ECO:0000313" key="2">
    <source>
        <dbReference type="EMBL" id="EES52964.1"/>
    </source>
</evidence>
<organism evidence="2 3">
    <name type="scientific">Leptospirillum ferrodiazotrophum</name>
    <dbReference type="NCBI Taxonomy" id="412449"/>
    <lineage>
        <taxon>Bacteria</taxon>
        <taxon>Pseudomonadati</taxon>
        <taxon>Nitrospirota</taxon>
        <taxon>Nitrospiria</taxon>
        <taxon>Nitrospirales</taxon>
        <taxon>Nitrospiraceae</taxon>
        <taxon>Leptospirillum</taxon>
    </lineage>
</organism>
<feature type="region of interest" description="Disordered" evidence="1">
    <location>
        <begin position="1"/>
        <end position="32"/>
    </location>
</feature>
<accession>C6HWI8</accession>
<sequence length="160" mass="16819">MSLPGPSEPLSVKGEGAETKDPSHISSEGPSNSVEIARAAEDFFFEVSSLLAFLYPEGEEGYAPLSLARVEEMDLRPLLQAQAAVDRIGAKALSTLPLPDLLVLSHRLDRLSSALAPFAASGGPLASRIAAITGQGPHGAYRKAGRDSGPLFERKILGRA</sequence>
<dbReference type="EMBL" id="GG693870">
    <property type="protein sequence ID" value="EES52964.1"/>
    <property type="molecule type" value="Genomic_DNA"/>
</dbReference>
<evidence type="ECO:0000313" key="3">
    <source>
        <dbReference type="Proteomes" id="UP000009374"/>
    </source>
</evidence>
<proteinExistence type="predicted"/>
<keyword evidence="3" id="KW-1185">Reference proteome</keyword>
<reference evidence="2 3" key="1">
    <citation type="journal article" date="2009" name="Appl. Environ. Microbiol.">
        <title>Community genomic and proteomic analyses of chemoautotrophic iron-oxidizing "Leptospirillum rubarum" (Group II) and "Leptospirillum ferrodiazotrophum" (Group III) bacteria in acid mine drainage biofilms.</title>
        <authorList>
            <person name="Goltsman D.S."/>
            <person name="Denef V.J."/>
            <person name="Singer S.W."/>
            <person name="VerBerkmoes N.C."/>
            <person name="Lefsrud M."/>
            <person name="Mueller R.S."/>
            <person name="Dick G.J."/>
            <person name="Sun C.L."/>
            <person name="Wheeler K.E."/>
            <person name="Zemla A."/>
            <person name="Baker B.J."/>
            <person name="Hauser L."/>
            <person name="Land M."/>
            <person name="Shah M.B."/>
            <person name="Thelen M.P."/>
            <person name="Hettich R.L."/>
            <person name="Banfield J.F."/>
        </authorList>
    </citation>
    <scope>NUCLEOTIDE SEQUENCE [LARGE SCALE GENOMIC DNA]</scope>
</reference>
<protein>
    <submittedName>
        <fullName evidence="2">Uncharacterized protein</fullName>
    </submittedName>
</protein>
<gene>
    <name evidence="2" type="ORF">UBAL3_80630022</name>
</gene>
<evidence type="ECO:0000256" key="1">
    <source>
        <dbReference type="SAM" id="MobiDB-lite"/>
    </source>
</evidence>
<dbReference type="AlphaFoldDB" id="C6HWI8"/>
<dbReference type="Proteomes" id="UP000009374">
    <property type="component" value="Unassembled WGS sequence"/>
</dbReference>